<evidence type="ECO:0000313" key="2">
    <source>
        <dbReference type="EMBL" id="CAK1543760.1"/>
    </source>
</evidence>
<dbReference type="EMBL" id="CAVLEF010000005">
    <property type="protein sequence ID" value="CAK1543760.1"/>
    <property type="molecule type" value="Genomic_DNA"/>
</dbReference>
<dbReference type="Proteomes" id="UP001497472">
    <property type="component" value="Unassembled WGS sequence"/>
</dbReference>
<accession>A0AAV1J726</accession>
<evidence type="ECO:0000256" key="1">
    <source>
        <dbReference type="SAM" id="MobiDB-lite"/>
    </source>
</evidence>
<sequence>MLQLNHNTEFTATACAIRQIWSGNCRLSCRQSQYSGYSGLSGLQTSSDETPGTSQARPACVCDTCPCALIDNVLSTCRPFTNAYYEALGFVSEYTCYVMSVLATKQFDSSQNLNFGSQDKEEKKSNGKVKAMKSLILRRKSVAESRAPSIDETATPKNRSLSGASKADNGEESSSKPDGVDSLFSLVKPLMFIVIGIFVLYLPLGDPQNKCCSRPMAMEVQENSDVVCNFYLASVRFVHKLLEYVEFAITLIIDILYEAKLKVANAKVEKDDVDKVIEDEITQKLGNDLLQSIERKFQVDLERSVDMVLIKIKLLLQNGTQHIQERLLQLQSFTEMIKSHGEEEVTKCLTQKQNDTSALAEKALHQMVVCGYALIGQDPGKAVRTVSALKTMITDGVKPINEQKNEIYGLLRACGHDHDSLKKVVKCVISKVPVSFQFVGHSWDWSPLIKSTMMEITGKLVEGVVDLTKQMAHGAMHEACLIEVIKTIEDEAMDLIHSVRDCAFQNITFIEFDNYIADNNATVLDIERKKSGNATDGNDMQTMLRGIMEKDNTKDFDSLNVRLKELHEDLNNIDNDFFTNNDNKKE</sequence>
<proteinExistence type="predicted"/>
<organism evidence="2 3">
    <name type="scientific">Leptosia nina</name>
    <dbReference type="NCBI Taxonomy" id="320188"/>
    <lineage>
        <taxon>Eukaryota</taxon>
        <taxon>Metazoa</taxon>
        <taxon>Ecdysozoa</taxon>
        <taxon>Arthropoda</taxon>
        <taxon>Hexapoda</taxon>
        <taxon>Insecta</taxon>
        <taxon>Pterygota</taxon>
        <taxon>Neoptera</taxon>
        <taxon>Endopterygota</taxon>
        <taxon>Lepidoptera</taxon>
        <taxon>Glossata</taxon>
        <taxon>Ditrysia</taxon>
        <taxon>Papilionoidea</taxon>
        <taxon>Pieridae</taxon>
        <taxon>Pierinae</taxon>
        <taxon>Leptosia</taxon>
    </lineage>
</organism>
<feature type="region of interest" description="Disordered" evidence="1">
    <location>
        <begin position="142"/>
        <end position="178"/>
    </location>
</feature>
<keyword evidence="3" id="KW-1185">Reference proteome</keyword>
<dbReference type="AlphaFoldDB" id="A0AAV1J726"/>
<gene>
    <name evidence="2" type="ORF">LNINA_LOCUS3555</name>
</gene>
<name>A0AAV1J726_9NEOP</name>
<comment type="caution">
    <text evidence="2">The sequence shown here is derived from an EMBL/GenBank/DDBJ whole genome shotgun (WGS) entry which is preliminary data.</text>
</comment>
<reference evidence="2 3" key="1">
    <citation type="submission" date="2023-11" db="EMBL/GenBank/DDBJ databases">
        <authorList>
            <person name="Okamura Y."/>
        </authorList>
    </citation>
    <scope>NUCLEOTIDE SEQUENCE [LARGE SCALE GENOMIC DNA]</scope>
</reference>
<evidence type="ECO:0000313" key="3">
    <source>
        <dbReference type="Proteomes" id="UP001497472"/>
    </source>
</evidence>
<protein>
    <submittedName>
        <fullName evidence="2">Uncharacterized protein</fullName>
    </submittedName>
</protein>